<feature type="compositionally biased region" description="Basic and acidic residues" evidence="1">
    <location>
        <begin position="1"/>
        <end position="11"/>
    </location>
</feature>
<feature type="compositionally biased region" description="Basic and acidic residues" evidence="1">
    <location>
        <begin position="20"/>
        <end position="35"/>
    </location>
</feature>
<organism evidence="2 3">
    <name type="scientific">Cryptolaemus montrouzieri</name>
    <dbReference type="NCBI Taxonomy" id="559131"/>
    <lineage>
        <taxon>Eukaryota</taxon>
        <taxon>Metazoa</taxon>
        <taxon>Ecdysozoa</taxon>
        <taxon>Arthropoda</taxon>
        <taxon>Hexapoda</taxon>
        <taxon>Insecta</taxon>
        <taxon>Pterygota</taxon>
        <taxon>Neoptera</taxon>
        <taxon>Endopterygota</taxon>
        <taxon>Coleoptera</taxon>
        <taxon>Polyphaga</taxon>
        <taxon>Cucujiformia</taxon>
        <taxon>Coccinelloidea</taxon>
        <taxon>Coccinellidae</taxon>
        <taxon>Scymninae</taxon>
        <taxon>Scymnini</taxon>
        <taxon>Cryptolaemus</taxon>
    </lineage>
</organism>
<evidence type="ECO:0000313" key="3">
    <source>
        <dbReference type="Proteomes" id="UP001516400"/>
    </source>
</evidence>
<feature type="region of interest" description="Disordered" evidence="1">
    <location>
        <begin position="1"/>
        <end position="76"/>
    </location>
</feature>
<name>A0ABD2NYT8_9CUCU</name>
<reference evidence="2 3" key="1">
    <citation type="journal article" date="2021" name="BMC Biol.">
        <title>Horizontally acquired antibacterial genes associated with adaptive radiation of ladybird beetles.</title>
        <authorList>
            <person name="Li H.S."/>
            <person name="Tang X.F."/>
            <person name="Huang Y.H."/>
            <person name="Xu Z.Y."/>
            <person name="Chen M.L."/>
            <person name="Du X.Y."/>
            <person name="Qiu B.Y."/>
            <person name="Chen P.T."/>
            <person name="Zhang W."/>
            <person name="Slipinski A."/>
            <person name="Escalona H.E."/>
            <person name="Waterhouse R.M."/>
            <person name="Zwick A."/>
            <person name="Pang H."/>
        </authorList>
    </citation>
    <scope>NUCLEOTIDE SEQUENCE [LARGE SCALE GENOMIC DNA]</scope>
    <source>
        <strain evidence="2">SYSU2018</strain>
    </source>
</reference>
<feature type="compositionally biased region" description="Polar residues" evidence="1">
    <location>
        <begin position="43"/>
        <end position="55"/>
    </location>
</feature>
<accession>A0ABD2NYT8</accession>
<comment type="caution">
    <text evidence="2">The sequence shown here is derived from an EMBL/GenBank/DDBJ whole genome shotgun (WGS) entry which is preliminary data.</text>
</comment>
<proteinExistence type="predicted"/>
<keyword evidence="3" id="KW-1185">Reference proteome</keyword>
<sequence>MSNRADDESVHESSAFDDSDMSHLKSKDNVSDEKIHNKKLLSSRWNGKSDSQQAGLVNGDGTSGDGSSSLSVAPVSSPGIAEVDQYGVITVGKKLKTSVTKKEEEWKLVANHRNNNKKKKTLTVGETVGTSTVPLKSVYMKKVVIKQRMVPTGRKLP</sequence>
<evidence type="ECO:0000313" key="2">
    <source>
        <dbReference type="EMBL" id="KAL3283882.1"/>
    </source>
</evidence>
<protein>
    <submittedName>
        <fullName evidence="2">Uncharacterized protein</fullName>
    </submittedName>
</protein>
<evidence type="ECO:0000256" key="1">
    <source>
        <dbReference type="SAM" id="MobiDB-lite"/>
    </source>
</evidence>
<dbReference type="EMBL" id="JABFTP020000165">
    <property type="protein sequence ID" value="KAL3283882.1"/>
    <property type="molecule type" value="Genomic_DNA"/>
</dbReference>
<dbReference type="AlphaFoldDB" id="A0ABD2NYT8"/>
<dbReference type="Proteomes" id="UP001516400">
    <property type="component" value="Unassembled WGS sequence"/>
</dbReference>
<feature type="compositionally biased region" description="Low complexity" evidence="1">
    <location>
        <begin position="65"/>
        <end position="76"/>
    </location>
</feature>
<gene>
    <name evidence="2" type="ORF">HHI36_018051</name>
</gene>